<proteinExistence type="predicted"/>
<reference evidence="3 4" key="1">
    <citation type="journal article" date="2014" name="Curr. Biol.">
        <title>The genome of the clonal raider ant Cerapachys biroi.</title>
        <authorList>
            <person name="Oxley P.R."/>
            <person name="Ji L."/>
            <person name="Fetter-Pruneda I."/>
            <person name="McKenzie S.K."/>
            <person name="Li C."/>
            <person name="Hu H."/>
            <person name="Zhang G."/>
            <person name="Kronauer D.J."/>
        </authorList>
    </citation>
    <scope>NUCLEOTIDE SEQUENCE [LARGE SCALE GENOMIC DNA]</scope>
</reference>
<organism evidence="3 4">
    <name type="scientific">Ooceraea biroi</name>
    <name type="common">Clonal raider ant</name>
    <name type="synonym">Cerapachys biroi</name>
    <dbReference type="NCBI Taxonomy" id="2015173"/>
    <lineage>
        <taxon>Eukaryota</taxon>
        <taxon>Metazoa</taxon>
        <taxon>Ecdysozoa</taxon>
        <taxon>Arthropoda</taxon>
        <taxon>Hexapoda</taxon>
        <taxon>Insecta</taxon>
        <taxon>Pterygota</taxon>
        <taxon>Neoptera</taxon>
        <taxon>Endopterygota</taxon>
        <taxon>Hymenoptera</taxon>
        <taxon>Apocrita</taxon>
        <taxon>Aculeata</taxon>
        <taxon>Formicoidea</taxon>
        <taxon>Formicidae</taxon>
        <taxon>Dorylinae</taxon>
        <taxon>Ooceraea</taxon>
    </lineage>
</organism>
<feature type="compositionally biased region" description="Basic and acidic residues" evidence="1">
    <location>
        <begin position="447"/>
        <end position="462"/>
    </location>
</feature>
<dbReference type="OMA" id="NHLDPVF"/>
<feature type="domain" description="Mutator-like transposase" evidence="2">
    <location>
        <begin position="10"/>
        <end position="337"/>
    </location>
</feature>
<gene>
    <name evidence="3" type="ORF">X777_09740</name>
</gene>
<dbReference type="InterPro" id="IPR049012">
    <property type="entry name" value="Mutator_transp_dom"/>
</dbReference>
<dbReference type="OrthoDB" id="415696at2759"/>
<dbReference type="PANTHER" id="PTHR33309:SF3">
    <property type="entry name" value="CCHC-TYPE DOMAIN-CONTAINING PROTEIN"/>
    <property type="match status" value="1"/>
</dbReference>
<name>A0A026W6D2_OOCBI</name>
<dbReference type="EMBL" id="KK107376">
    <property type="protein sequence ID" value="EZA51573.1"/>
    <property type="molecule type" value="Genomic_DNA"/>
</dbReference>
<protein>
    <recommendedName>
        <fullName evidence="2">Mutator-like transposase domain-containing protein</fullName>
    </recommendedName>
</protein>
<evidence type="ECO:0000256" key="1">
    <source>
        <dbReference type="SAM" id="MobiDB-lite"/>
    </source>
</evidence>
<sequence length="484" mass="55294">MVICRQCKQDIKFAESGIRGLGFKIIISCRCGRREINSGPFIKNAFEINRRIIFVMRLLNAAREGINIFCGLMDIGQGTSKTAYDHAVQHIHSATSAVIDVLCKKVVQEEKEENVKNGRSPSNFKVSGDGSWKKRGFSSLYNVTTLIGYYSGKVIDLVIKGSYYQACTYWKSQKNTEEYLQWYEEHKEQCLANHSGSAGKMEVDAIKEMFTRSEEKFEVKYGNYIGDGDSKTYKAILDLNTYGDDFQVVKSECIGYIEKRMGTRLRNLKKTEKLGGKGKLTNVLIKKLTKYYGLAIRRNIDSADEMAKAIMVTYYHLCSTNEKPMHHNCPPGADSWCKCILHPDVQKHLLSIYEDLSRKDLLDRCLGGHTQNANECFNSTVWRLTPKHLNSGIKIIEIDTFIAAGIFNEGYFSVLKIMEALEIIIRQQCKFFADTCDAERLKRQERRSLSSTKEARTSRREQQIQQQQFYEEEEGLLYGPGIAD</sequence>
<evidence type="ECO:0000259" key="2">
    <source>
        <dbReference type="Pfam" id="PF20700"/>
    </source>
</evidence>
<dbReference type="Proteomes" id="UP000053097">
    <property type="component" value="Unassembled WGS sequence"/>
</dbReference>
<keyword evidence="4" id="KW-1185">Reference proteome</keyword>
<accession>A0A026W6D2</accession>
<feature type="region of interest" description="Disordered" evidence="1">
    <location>
        <begin position="447"/>
        <end position="466"/>
    </location>
</feature>
<evidence type="ECO:0000313" key="4">
    <source>
        <dbReference type="Proteomes" id="UP000053097"/>
    </source>
</evidence>
<dbReference type="Pfam" id="PF20700">
    <property type="entry name" value="Mutator"/>
    <property type="match status" value="1"/>
</dbReference>
<evidence type="ECO:0000313" key="3">
    <source>
        <dbReference type="EMBL" id="EZA51573.1"/>
    </source>
</evidence>
<dbReference type="PANTHER" id="PTHR33309">
    <property type="entry name" value="KERATIN, ULTRA HIGH-SULFUR MATRIX PROTEIN-LIKE"/>
    <property type="match status" value="1"/>
</dbReference>
<dbReference type="AlphaFoldDB" id="A0A026W6D2"/>